<evidence type="ECO:0008006" key="4">
    <source>
        <dbReference type="Google" id="ProtNLM"/>
    </source>
</evidence>
<evidence type="ECO:0000256" key="1">
    <source>
        <dbReference type="SAM" id="SignalP"/>
    </source>
</evidence>
<feature type="signal peptide" evidence="1">
    <location>
        <begin position="1"/>
        <end position="30"/>
    </location>
</feature>
<dbReference type="AlphaFoldDB" id="A0A7G6YFM8"/>
<name>A0A7G6YFM8_9MICO</name>
<feature type="chain" id="PRO_5038887617" description="DUF3558 domain-containing protein" evidence="1">
    <location>
        <begin position="31"/>
        <end position="376"/>
    </location>
</feature>
<gene>
    <name evidence="2" type="ORF">F1C12_20675</name>
</gene>
<evidence type="ECO:0000313" key="3">
    <source>
        <dbReference type="Proteomes" id="UP000515511"/>
    </source>
</evidence>
<dbReference type="RefSeq" id="WP_185276699.1">
    <property type="nucleotide sequence ID" value="NZ_CP043641.1"/>
</dbReference>
<accession>A0A7G6YFM8</accession>
<protein>
    <recommendedName>
        <fullName evidence="4">DUF3558 domain-containing protein</fullName>
    </recommendedName>
</protein>
<keyword evidence="1" id="KW-0732">Signal</keyword>
<organism evidence="2 3">
    <name type="scientific">Leifsonia shinshuensis</name>
    <dbReference type="NCBI Taxonomy" id="150026"/>
    <lineage>
        <taxon>Bacteria</taxon>
        <taxon>Bacillati</taxon>
        <taxon>Actinomycetota</taxon>
        <taxon>Actinomycetes</taxon>
        <taxon>Micrococcales</taxon>
        <taxon>Microbacteriaceae</taxon>
        <taxon>Leifsonia</taxon>
    </lineage>
</organism>
<sequence>MTARRWSGAVAMTAALSAALLCLSGCQVLGLPGAGPTTPRVTSEPAVDVAPPLDCAAFTATPAVEALLGGSAPLATTPADALATPAARGPFGAQAAGGGWCRWGDDPAGSAGAPATATPAAVHLLSVQVLPHASASWQRLAQQYPDSAANGAHYDGGESRGGDCAHPASGAGSSCHTNVLIGGSWLAVDAVSGSSVIDEKAFHALVQSFVPTVAAIDARAATPAPAKALSCADPAWLKAVAGVYGPPSVATLDTAQSFGVQSALLDVPGAAVCAYRAGGNTDSSLIGTVSVLRGAAAAYATYHALVVGRDPDASGSTLQVGSSELPALIRHTDASGSTPAETVVDALAGDAWIQFSAVSGSDDQASSVVEWVAGRL</sequence>
<evidence type="ECO:0000313" key="2">
    <source>
        <dbReference type="EMBL" id="QNE37293.1"/>
    </source>
</evidence>
<dbReference type="EMBL" id="CP043641">
    <property type="protein sequence ID" value="QNE37293.1"/>
    <property type="molecule type" value="Genomic_DNA"/>
</dbReference>
<proteinExistence type="predicted"/>
<dbReference type="Proteomes" id="UP000515511">
    <property type="component" value="Chromosome"/>
</dbReference>
<dbReference type="KEGG" id="lse:F1C12_20675"/>
<reference evidence="3" key="1">
    <citation type="submission" date="2019-09" db="EMBL/GenBank/DDBJ databases">
        <title>Antimicrobial potential of Antarctic Bacteria.</title>
        <authorList>
            <person name="Benaud N."/>
            <person name="Edwards R.J."/>
            <person name="Ferrari B.C."/>
        </authorList>
    </citation>
    <scope>NUCLEOTIDE SEQUENCE [LARGE SCALE GENOMIC DNA]</scope>
    <source>
        <strain evidence="3">INR9</strain>
    </source>
</reference>